<dbReference type="RefSeq" id="WP_172603905.1">
    <property type="nucleotide sequence ID" value="NZ_AP019368.1"/>
</dbReference>
<dbReference type="EMBL" id="AP019368">
    <property type="protein sequence ID" value="BBH53819.1"/>
    <property type="molecule type" value="Genomic_DNA"/>
</dbReference>
<evidence type="ECO:0000313" key="4">
    <source>
        <dbReference type="Proteomes" id="UP000291236"/>
    </source>
</evidence>
<dbReference type="InterPro" id="IPR020569">
    <property type="entry name" value="UPF0029_Impact_CS"/>
</dbReference>
<dbReference type="GO" id="GO:0005737">
    <property type="term" value="C:cytoplasm"/>
    <property type="evidence" value="ECO:0007669"/>
    <property type="project" value="TreeGrafter"/>
</dbReference>
<dbReference type="GO" id="GO:0006446">
    <property type="term" value="P:regulation of translational initiation"/>
    <property type="evidence" value="ECO:0007669"/>
    <property type="project" value="TreeGrafter"/>
</dbReference>
<dbReference type="PANTHER" id="PTHR16301">
    <property type="entry name" value="IMPACT-RELATED"/>
    <property type="match status" value="1"/>
</dbReference>
<dbReference type="SUPFAM" id="SSF54211">
    <property type="entry name" value="Ribosomal protein S5 domain 2-like"/>
    <property type="match status" value="1"/>
</dbReference>
<dbReference type="NCBIfam" id="TIGR00257">
    <property type="entry name" value="IMPACT_YIGZ"/>
    <property type="match status" value="1"/>
</dbReference>
<evidence type="ECO:0000313" key="3">
    <source>
        <dbReference type="EMBL" id="BBH53819.1"/>
    </source>
</evidence>
<accession>A0A4P2VPQ5</accession>
<proteinExistence type="inferred from homology"/>
<protein>
    <submittedName>
        <fullName evidence="3">YigZ family protein</fullName>
    </submittedName>
</protein>
<feature type="domain" description="Impact N-terminal" evidence="2">
    <location>
        <begin position="21"/>
        <end position="123"/>
    </location>
</feature>
<dbReference type="InterPro" id="IPR020568">
    <property type="entry name" value="Ribosomal_Su5_D2-typ_SF"/>
</dbReference>
<name>A0A4P2VPQ5_FLUSA</name>
<comment type="similarity">
    <text evidence="1">Belongs to the IMPACT family.</text>
</comment>
<keyword evidence="4" id="KW-1185">Reference proteome</keyword>
<dbReference type="KEGG" id="sbf:JCM31447_22710"/>
<dbReference type="Pfam" id="PF01205">
    <property type="entry name" value="Impact_N"/>
    <property type="match status" value="1"/>
</dbReference>
<evidence type="ECO:0000259" key="2">
    <source>
        <dbReference type="Pfam" id="PF01205"/>
    </source>
</evidence>
<dbReference type="Proteomes" id="UP000291236">
    <property type="component" value="Chromosome"/>
</dbReference>
<evidence type="ECO:0000256" key="1">
    <source>
        <dbReference type="ARBA" id="ARBA00007665"/>
    </source>
</evidence>
<dbReference type="Gene3D" id="3.30.230.30">
    <property type="entry name" value="Impact, N-terminal domain"/>
    <property type="match status" value="1"/>
</dbReference>
<dbReference type="InterPro" id="IPR036956">
    <property type="entry name" value="Impact_N_sf"/>
</dbReference>
<sequence>MSVVNFKTIYTNVVAEKIIEKSKFITSLEKVKTEEQAFHFFSSTRKKYFDATHNCTAFVLNSGSMRSNDDGEPAGTAGKPMLEFLKKNEIFNIAVVVTRYFGGVKLGTGGLIRAYSACVSEAVQKAGIVENILHYSFCVTFAYSQWKKIENYLNLNLIYFDKPIFSENIQIKIYVKNKHNFINNINDICNGSVIIEAQDDKFIEVLLPKQIE</sequence>
<dbReference type="InterPro" id="IPR015796">
    <property type="entry name" value="Impact_YigZ-like"/>
</dbReference>
<reference evidence="3 4" key="1">
    <citation type="submission" date="2018-12" db="EMBL/GenBank/DDBJ databases">
        <title>Rubrispira sanarue gen. nov., sp., nov., a member of the order Silvanigrellales, isolated from a brackish lake in Hamamatsu Japan.</title>
        <authorList>
            <person name="Maejima Y."/>
            <person name="Iino T."/>
            <person name="Muraguchi Y."/>
            <person name="Fukuda K."/>
            <person name="Nojiri H."/>
            <person name="Ohkuma M."/>
            <person name="Moriuchi R."/>
            <person name="Dohra H."/>
            <person name="Kimbara K."/>
            <person name="Shintani M."/>
        </authorList>
    </citation>
    <scope>NUCLEOTIDE SEQUENCE [LARGE SCALE GENOMIC DNA]</scope>
    <source>
        <strain evidence="3 4">RF1110005</strain>
    </source>
</reference>
<dbReference type="PROSITE" id="PS00910">
    <property type="entry name" value="UPF0029"/>
    <property type="match status" value="1"/>
</dbReference>
<organism evidence="3 4">
    <name type="scientific">Fluviispira sanaruensis</name>
    <dbReference type="NCBI Taxonomy" id="2493639"/>
    <lineage>
        <taxon>Bacteria</taxon>
        <taxon>Pseudomonadati</taxon>
        <taxon>Bdellovibrionota</taxon>
        <taxon>Oligoflexia</taxon>
        <taxon>Silvanigrellales</taxon>
        <taxon>Silvanigrellaceae</taxon>
        <taxon>Fluviispira</taxon>
    </lineage>
</organism>
<dbReference type="InterPro" id="IPR001498">
    <property type="entry name" value="Impact_N"/>
</dbReference>
<dbReference type="AlphaFoldDB" id="A0A4P2VPQ5"/>
<dbReference type="InterPro" id="IPR023582">
    <property type="entry name" value="Impact"/>
</dbReference>
<dbReference type="PANTHER" id="PTHR16301:SF20">
    <property type="entry name" value="IMPACT FAMILY MEMBER YIGZ"/>
    <property type="match status" value="1"/>
</dbReference>
<gene>
    <name evidence="3" type="ORF">JCM31447_22710</name>
</gene>